<accession>A0A8S3TAR3</accession>
<dbReference type="AlphaFoldDB" id="A0A8S3TAR3"/>
<organism evidence="1 2">
    <name type="scientific">Mytilus edulis</name>
    <name type="common">Blue mussel</name>
    <dbReference type="NCBI Taxonomy" id="6550"/>
    <lineage>
        <taxon>Eukaryota</taxon>
        <taxon>Metazoa</taxon>
        <taxon>Spiralia</taxon>
        <taxon>Lophotrochozoa</taxon>
        <taxon>Mollusca</taxon>
        <taxon>Bivalvia</taxon>
        <taxon>Autobranchia</taxon>
        <taxon>Pteriomorphia</taxon>
        <taxon>Mytilida</taxon>
        <taxon>Mytiloidea</taxon>
        <taxon>Mytilidae</taxon>
        <taxon>Mytilinae</taxon>
        <taxon>Mytilus</taxon>
    </lineage>
</organism>
<proteinExistence type="predicted"/>
<protein>
    <submittedName>
        <fullName evidence="1">Uncharacterized protein</fullName>
    </submittedName>
</protein>
<evidence type="ECO:0000313" key="1">
    <source>
        <dbReference type="EMBL" id="CAG2228461.1"/>
    </source>
</evidence>
<keyword evidence="2" id="KW-1185">Reference proteome</keyword>
<dbReference type="EMBL" id="CAJPWZ010001996">
    <property type="protein sequence ID" value="CAG2228461.1"/>
    <property type="molecule type" value="Genomic_DNA"/>
</dbReference>
<gene>
    <name evidence="1" type="ORF">MEDL_41398</name>
</gene>
<sequence>MIFTPGSIGGASDSGLLGAVYVAAIDDATVHQDAVDASDANNLGEGVEPSKNATVVSRDKDGKPLFLVCVVDDLLQQCGVHLFIKTRRSTTDRPIRTGGLGLLRRLEVQMLRCWREHNARIPLESGCPLGLMTYIDDQQRLYVNEIRGVDTTVTEEGVNVVEFLSEVYILLEHYGNLVL</sequence>
<dbReference type="Proteomes" id="UP000683360">
    <property type="component" value="Unassembled WGS sequence"/>
</dbReference>
<comment type="caution">
    <text evidence="1">The sequence shown here is derived from an EMBL/GenBank/DDBJ whole genome shotgun (WGS) entry which is preliminary data.</text>
</comment>
<reference evidence="1" key="1">
    <citation type="submission" date="2021-03" db="EMBL/GenBank/DDBJ databases">
        <authorList>
            <person name="Bekaert M."/>
        </authorList>
    </citation>
    <scope>NUCLEOTIDE SEQUENCE</scope>
</reference>
<name>A0A8S3TAR3_MYTED</name>
<evidence type="ECO:0000313" key="2">
    <source>
        <dbReference type="Proteomes" id="UP000683360"/>
    </source>
</evidence>